<accession>A0A366LL29</accession>
<dbReference type="EMBL" id="QMEY01000034">
    <property type="protein sequence ID" value="RBQ14380.1"/>
    <property type="molecule type" value="Genomic_DNA"/>
</dbReference>
<proteinExistence type="predicted"/>
<gene>
    <name evidence="1" type="ORF">DP939_41225</name>
</gene>
<evidence type="ECO:0000313" key="1">
    <source>
        <dbReference type="EMBL" id="RBQ14380.1"/>
    </source>
</evidence>
<keyword evidence="2" id="KW-1185">Reference proteome</keyword>
<dbReference type="Proteomes" id="UP000253303">
    <property type="component" value="Unassembled WGS sequence"/>
</dbReference>
<sequence length="91" mass="10134">MSDDNASREESEFVALTRLAWRLRWLGRAVCVELPADDQPCVRLSRGCGTEVRIVVAARVGRPTFRWGRGTTQWVDLGDPAAAATIHRAVR</sequence>
<name>A0A366LL29_9ACTN</name>
<evidence type="ECO:0000313" key="2">
    <source>
        <dbReference type="Proteomes" id="UP000253303"/>
    </source>
</evidence>
<reference evidence="1 2" key="1">
    <citation type="submission" date="2018-06" db="EMBL/GenBank/DDBJ databases">
        <title>Sphaerisporangium craniellae sp. nov., isolated from a marine sponge in the South China Sea.</title>
        <authorList>
            <person name="Li L."/>
        </authorList>
    </citation>
    <scope>NUCLEOTIDE SEQUENCE [LARGE SCALE GENOMIC DNA]</scope>
    <source>
        <strain evidence="1 2">LHW63015</strain>
    </source>
</reference>
<comment type="caution">
    <text evidence="1">The sequence shown here is derived from an EMBL/GenBank/DDBJ whole genome shotgun (WGS) entry which is preliminary data.</text>
</comment>
<dbReference type="RefSeq" id="WP_113986277.1">
    <property type="nucleotide sequence ID" value="NZ_QMEY01000034.1"/>
</dbReference>
<protein>
    <submittedName>
        <fullName evidence="1">Uncharacterized protein</fullName>
    </submittedName>
</protein>
<organism evidence="1 2">
    <name type="scientific">Spongiactinospora rosea</name>
    <dbReference type="NCBI Taxonomy" id="2248750"/>
    <lineage>
        <taxon>Bacteria</taxon>
        <taxon>Bacillati</taxon>
        <taxon>Actinomycetota</taxon>
        <taxon>Actinomycetes</taxon>
        <taxon>Streptosporangiales</taxon>
        <taxon>Streptosporangiaceae</taxon>
        <taxon>Spongiactinospora</taxon>
    </lineage>
</organism>
<dbReference type="AlphaFoldDB" id="A0A366LL29"/>